<protein>
    <recommendedName>
        <fullName evidence="10">Endonuclease</fullName>
        <ecNumber evidence="10">3.1.30.-</ecNumber>
    </recommendedName>
</protein>
<evidence type="ECO:0000256" key="6">
    <source>
        <dbReference type="ARBA" id="ARBA00022801"/>
    </source>
</evidence>
<evidence type="ECO:0000259" key="12">
    <source>
        <dbReference type="SMART" id="SM00477"/>
    </source>
</evidence>
<evidence type="ECO:0000313" key="14">
    <source>
        <dbReference type="EMBL" id="AOX16099.1"/>
    </source>
</evidence>
<feature type="domain" description="DNA/RNA non-specific endonuclease/pyrophosphatase/phosphodiesterase" evidence="13">
    <location>
        <begin position="56"/>
        <end position="247"/>
    </location>
</feature>
<evidence type="ECO:0000256" key="7">
    <source>
        <dbReference type="ARBA" id="ARBA00022842"/>
    </source>
</evidence>
<feature type="chain" id="PRO_5009439006" description="Endonuclease" evidence="11">
    <location>
        <begin position="29"/>
        <end position="291"/>
    </location>
</feature>
<evidence type="ECO:0000256" key="5">
    <source>
        <dbReference type="ARBA" id="ARBA00022759"/>
    </source>
</evidence>
<comment type="cofactor">
    <cofactor evidence="1 10">
        <name>Mg(2+)</name>
        <dbReference type="ChEBI" id="CHEBI:18420"/>
    </cofactor>
</comment>
<dbReference type="Gene3D" id="3.40.570.10">
    <property type="entry name" value="Extracellular Endonuclease, subunit A"/>
    <property type="match status" value="1"/>
</dbReference>
<keyword evidence="15" id="KW-1185">Reference proteome</keyword>
<reference evidence="14 15" key="1">
    <citation type="journal article" date="2016" name="Microb. Cell Fact.">
        <title>Dissection of exopolysaccharide biosynthesis in Kozakia baliensis.</title>
        <authorList>
            <person name="Brandt J.U."/>
            <person name="Jakob F."/>
            <person name="Behr J."/>
            <person name="Geissler A.J."/>
            <person name="Vogel R.F."/>
        </authorList>
    </citation>
    <scope>NUCLEOTIDE SEQUENCE [LARGE SCALE GENOMIC DNA]</scope>
    <source>
        <strain evidence="14 15">DSM 14400</strain>
    </source>
</reference>
<dbReference type="GO" id="GO:0004519">
    <property type="term" value="F:endonuclease activity"/>
    <property type="evidence" value="ECO:0007669"/>
    <property type="project" value="UniProtKB-UniRule"/>
</dbReference>
<dbReference type="PANTHER" id="PTHR13966:SF5">
    <property type="entry name" value="ENDONUCLEASE G, MITOCHONDRIAL"/>
    <property type="match status" value="1"/>
</dbReference>
<comment type="similarity">
    <text evidence="2 10">Belongs to the DNA/RNA non-specific endonuclease family.</text>
</comment>
<dbReference type="SMART" id="SM00892">
    <property type="entry name" value="Endonuclease_NS"/>
    <property type="match status" value="1"/>
</dbReference>
<dbReference type="GO" id="GO:0046872">
    <property type="term" value="F:metal ion binding"/>
    <property type="evidence" value="ECO:0007669"/>
    <property type="project" value="UniProtKB-KW"/>
</dbReference>
<evidence type="ECO:0000256" key="1">
    <source>
        <dbReference type="ARBA" id="ARBA00001946"/>
    </source>
</evidence>
<dbReference type="GO" id="GO:0003676">
    <property type="term" value="F:nucleic acid binding"/>
    <property type="evidence" value="ECO:0007669"/>
    <property type="project" value="InterPro"/>
</dbReference>
<accession>A0A1D8UR27</accession>
<dbReference type="InterPro" id="IPR044929">
    <property type="entry name" value="DNA/RNA_non-sp_Endonuclease_sf"/>
</dbReference>
<dbReference type="InterPro" id="IPR018524">
    <property type="entry name" value="DNA/RNA_endonuclease_AS"/>
</dbReference>
<evidence type="ECO:0000256" key="9">
    <source>
        <dbReference type="PIRSR" id="PIRSR640255-2"/>
    </source>
</evidence>
<dbReference type="KEGG" id="kba:A0U89_01955"/>
<evidence type="ECO:0000256" key="8">
    <source>
        <dbReference type="PIRSR" id="PIRSR640255-1"/>
    </source>
</evidence>
<dbReference type="STRING" id="153496.A0U89_01955"/>
<feature type="active site" description="Proton acceptor" evidence="8">
    <location>
        <position position="121"/>
    </location>
</feature>
<dbReference type="InterPro" id="IPR040255">
    <property type="entry name" value="Non-specific_endonuclease"/>
</dbReference>
<organism evidence="14 15">
    <name type="scientific">Kozakia baliensis</name>
    <dbReference type="NCBI Taxonomy" id="153496"/>
    <lineage>
        <taxon>Bacteria</taxon>
        <taxon>Pseudomonadati</taxon>
        <taxon>Pseudomonadota</taxon>
        <taxon>Alphaproteobacteria</taxon>
        <taxon>Acetobacterales</taxon>
        <taxon>Acetobacteraceae</taxon>
        <taxon>Kozakia</taxon>
    </lineage>
</organism>
<gene>
    <name evidence="14" type="ORF">A0U89_01955</name>
</gene>
<keyword evidence="7" id="KW-0460">Magnesium</keyword>
<evidence type="ECO:0000256" key="11">
    <source>
        <dbReference type="SAM" id="SignalP"/>
    </source>
</evidence>
<dbReference type="SUPFAM" id="SSF54060">
    <property type="entry name" value="His-Me finger endonucleases"/>
    <property type="match status" value="1"/>
</dbReference>
<keyword evidence="3 10" id="KW-0540">Nuclease</keyword>
<dbReference type="CDD" id="cd00091">
    <property type="entry name" value="NUC"/>
    <property type="match status" value="1"/>
</dbReference>
<feature type="domain" description="ENPP1-3/EXOG-like endonuclease/phosphodiesterase" evidence="12">
    <location>
        <begin position="57"/>
        <end position="247"/>
    </location>
</feature>
<dbReference type="SMART" id="SM00477">
    <property type="entry name" value="NUC"/>
    <property type="match status" value="1"/>
</dbReference>
<dbReference type="InterPro" id="IPR020821">
    <property type="entry name" value="ENPP1-3/EXOG-like_nuc-like"/>
</dbReference>
<dbReference type="InterPro" id="IPR001604">
    <property type="entry name" value="Endo_G_ENPP1-like_dom"/>
</dbReference>
<dbReference type="eggNOG" id="COG1864">
    <property type="taxonomic scope" value="Bacteria"/>
</dbReference>
<dbReference type="GO" id="GO:0016787">
    <property type="term" value="F:hydrolase activity"/>
    <property type="evidence" value="ECO:0007669"/>
    <property type="project" value="UniProtKB-KW"/>
</dbReference>
<dbReference type="PANTHER" id="PTHR13966">
    <property type="entry name" value="ENDONUCLEASE RELATED"/>
    <property type="match status" value="1"/>
</dbReference>
<evidence type="ECO:0000256" key="2">
    <source>
        <dbReference type="ARBA" id="ARBA00010052"/>
    </source>
</evidence>
<keyword evidence="6 10" id="KW-0378">Hydrolase</keyword>
<keyword evidence="11" id="KW-0732">Signal</keyword>
<feature type="signal peptide" evidence="11">
    <location>
        <begin position="1"/>
        <end position="28"/>
    </location>
</feature>
<evidence type="ECO:0000256" key="10">
    <source>
        <dbReference type="RuleBase" id="RU366055"/>
    </source>
</evidence>
<dbReference type="EC" id="3.1.30.-" evidence="10"/>
<proteinExistence type="inferred from homology"/>
<evidence type="ECO:0000256" key="3">
    <source>
        <dbReference type="ARBA" id="ARBA00022722"/>
    </source>
</evidence>
<dbReference type="InterPro" id="IPR044925">
    <property type="entry name" value="His-Me_finger_sf"/>
</dbReference>
<evidence type="ECO:0000256" key="4">
    <source>
        <dbReference type="ARBA" id="ARBA00022723"/>
    </source>
</evidence>
<dbReference type="EMBL" id="CP014674">
    <property type="protein sequence ID" value="AOX16099.1"/>
    <property type="molecule type" value="Genomic_DNA"/>
</dbReference>
<sequence length="291" mass="32557">MLWGRRMMLWRRFLFVFLLVIPLSAAQAADCRDQVLDGQYPALVRQDLAARTTLLCNLSFVEMASGVTHEPLWSAEHLTRQSVRAARHQVRQGIFHEDTRLPFADRSTLADYRRSGFDRGHMTPSGDAPTEVAQQQTFSLSNMVPQTPDLNRGLWAGVEKVVRDLATQNGEVYVVTGPAYRTEQVVTIGADKLFVPTSTWKAVYVPSARGTGVYVCKNVTTPSCDRVPVATLTRVVGIDPFPSLPADVKARLMPLPAPEAEHYHVSPRLRRQTLNVLGQFLKNWRGLFGTE</sequence>
<dbReference type="AlphaFoldDB" id="A0A1D8UR27"/>
<dbReference type="Proteomes" id="UP000179145">
    <property type="component" value="Chromosome"/>
</dbReference>
<evidence type="ECO:0000259" key="13">
    <source>
        <dbReference type="SMART" id="SM00892"/>
    </source>
</evidence>
<dbReference type="Pfam" id="PF01223">
    <property type="entry name" value="Endonuclease_NS"/>
    <property type="match status" value="1"/>
</dbReference>
<keyword evidence="4 9" id="KW-0479">Metal-binding</keyword>
<evidence type="ECO:0000313" key="15">
    <source>
        <dbReference type="Proteomes" id="UP000179145"/>
    </source>
</evidence>
<name>A0A1D8UR27_9PROT</name>
<keyword evidence="5 10" id="KW-0255">Endonuclease</keyword>
<feature type="binding site" evidence="9">
    <location>
        <position position="151"/>
    </location>
    <ligand>
        <name>Mg(2+)</name>
        <dbReference type="ChEBI" id="CHEBI:18420"/>
        <note>catalytic</note>
    </ligand>
</feature>
<dbReference type="PROSITE" id="PS01070">
    <property type="entry name" value="NUCLEASE_NON_SPEC"/>
    <property type="match status" value="1"/>
</dbReference>